<evidence type="ECO:0000256" key="1">
    <source>
        <dbReference type="SAM" id="Phobius"/>
    </source>
</evidence>
<proteinExistence type="predicted"/>
<dbReference type="AlphaFoldDB" id="M7PSV4"/>
<dbReference type="RefSeq" id="WP_009725912.1">
    <property type="nucleotide sequence ID" value="NZ_APHR01000020.1"/>
</dbReference>
<comment type="caution">
    <text evidence="2">The sequence shown here is derived from an EMBL/GenBank/DDBJ whole genome shotgun (WGS) entry which is preliminary data.</text>
</comment>
<keyword evidence="1" id="KW-1133">Transmembrane helix</keyword>
<evidence type="ECO:0000313" key="3">
    <source>
        <dbReference type="Proteomes" id="UP000012019"/>
    </source>
</evidence>
<dbReference type="STRING" id="1286106.MPL1_04472"/>
<sequence length="206" mass="23372">MRSLRNFFIGLVLLILAMFAMLFIPTNQPEAPRIWELEQMPDGNIKVLNIHLGTTTYQQAQYALREIGEVAIFVNQEGQASLEVFFDVINLAGFSARAILNLQMSEDELTGLIERSPDAGRLQRSGARRYQIHHSDYAAVFNAPVMAMTYIPGLRLDEAMLRHRFGEPIAIEHEAEDDGKLWRYPHLGLTVGLHPNERPVLLFEAN</sequence>
<keyword evidence="3" id="KW-1185">Reference proteome</keyword>
<feature type="transmembrane region" description="Helical" evidence="1">
    <location>
        <begin position="7"/>
        <end position="24"/>
    </location>
</feature>
<dbReference type="EMBL" id="APHR01000020">
    <property type="protein sequence ID" value="EMR13544.1"/>
    <property type="molecule type" value="Genomic_DNA"/>
</dbReference>
<keyword evidence="1" id="KW-0472">Membrane</keyword>
<dbReference type="Proteomes" id="UP000012019">
    <property type="component" value="Unassembled WGS sequence"/>
</dbReference>
<accession>M7PSV4</accession>
<protein>
    <submittedName>
        <fullName evidence="2">Membrane-bound lytic murein transglycosylase B</fullName>
    </submittedName>
</protein>
<name>M7PSV4_9GAMM</name>
<evidence type="ECO:0000313" key="2">
    <source>
        <dbReference type="EMBL" id="EMR13544.1"/>
    </source>
</evidence>
<dbReference type="PATRIC" id="fig|1286106.3.peg.897"/>
<gene>
    <name evidence="2" type="ORF">MPL1_04472</name>
</gene>
<reference evidence="2 3" key="1">
    <citation type="journal article" date="2013" name="Genome Announc.">
        <title>Draft Genome Sequence of Methylophaga lonarensis MPLT, a Haloalkaliphilic (Non-Methane-Utilizing) Methylotroph.</title>
        <authorList>
            <person name="Shetty S.A."/>
            <person name="Marathe N.P."/>
            <person name="Munot H."/>
            <person name="Antony C.P."/>
            <person name="Dhotre D.P."/>
            <person name="Murrell J.C."/>
            <person name="Shouche Y.S."/>
        </authorList>
    </citation>
    <scope>NUCLEOTIDE SEQUENCE [LARGE SCALE GENOMIC DNA]</scope>
    <source>
        <strain evidence="2 3">MPL</strain>
    </source>
</reference>
<organism evidence="2 3">
    <name type="scientific">Methylophaga lonarensis MPL</name>
    <dbReference type="NCBI Taxonomy" id="1286106"/>
    <lineage>
        <taxon>Bacteria</taxon>
        <taxon>Pseudomonadati</taxon>
        <taxon>Pseudomonadota</taxon>
        <taxon>Gammaproteobacteria</taxon>
        <taxon>Thiotrichales</taxon>
        <taxon>Piscirickettsiaceae</taxon>
        <taxon>Methylophaga</taxon>
    </lineage>
</organism>
<keyword evidence="1" id="KW-0812">Transmembrane</keyword>